<comment type="caution">
    <text evidence="2">The sequence shown here is derived from an EMBL/GenBank/DDBJ whole genome shotgun (WGS) entry which is preliminary data.</text>
</comment>
<keyword evidence="1" id="KW-0472">Membrane</keyword>
<gene>
    <name evidence="2" type="ORF">ACFFU1_06720</name>
</gene>
<organism evidence="2 3">
    <name type="scientific">Algibacter miyuki</name>
    <dbReference type="NCBI Taxonomy" id="1306933"/>
    <lineage>
        <taxon>Bacteria</taxon>
        <taxon>Pseudomonadati</taxon>
        <taxon>Bacteroidota</taxon>
        <taxon>Flavobacteriia</taxon>
        <taxon>Flavobacteriales</taxon>
        <taxon>Flavobacteriaceae</taxon>
        <taxon>Algibacter</taxon>
    </lineage>
</organism>
<dbReference type="InterPro" id="IPR051082">
    <property type="entry name" value="Pentapeptide-BTB/POZ_domain"/>
</dbReference>
<dbReference type="EMBL" id="JBHMFA010000005">
    <property type="protein sequence ID" value="MFB9104582.1"/>
    <property type="molecule type" value="Genomic_DNA"/>
</dbReference>
<sequence>MSENIDDLLKENALLKAKLEKLNKKSSSKSRKGLFKFIGTLIAGKNLKESIYHSINEFNEQRKISLDTTSNLIASLIKRMTRIGVVGLLIAILPTTLMFYQNNLLKIQNSKIETQTHLAEASRRSTQMFIMGEVLSDVNNELKNNGTARLSNTLAGRIIGLSRAMKPYRYMVDDKLIEEPISPERGQLLISLCKSKIAPSFFVDEILQESDFTKSELMHSKLRGAVLRDINLSDANLSGSDLMNVDLQNASLKNTNLTRVDMDDVNLINADLEAADLTGAFLIRAQLKGANLNGAILDSVKVDRGDWLVYIKDKLKLRGAAELYETYKMDSVYYYETSKLKQPMILRR</sequence>
<dbReference type="Proteomes" id="UP001589590">
    <property type="component" value="Unassembled WGS sequence"/>
</dbReference>
<keyword evidence="1" id="KW-0812">Transmembrane</keyword>
<protein>
    <submittedName>
        <fullName evidence="2">Pentapeptide repeat-containing protein</fullName>
    </submittedName>
</protein>
<dbReference type="SUPFAM" id="SSF141571">
    <property type="entry name" value="Pentapeptide repeat-like"/>
    <property type="match status" value="1"/>
</dbReference>
<reference evidence="2 3" key="1">
    <citation type="submission" date="2024-09" db="EMBL/GenBank/DDBJ databases">
        <authorList>
            <person name="Sun Q."/>
            <person name="Mori K."/>
        </authorList>
    </citation>
    <scope>NUCLEOTIDE SEQUENCE [LARGE SCALE GENOMIC DNA]</scope>
    <source>
        <strain evidence="2 3">CECT 8300</strain>
    </source>
</reference>
<evidence type="ECO:0000313" key="2">
    <source>
        <dbReference type="EMBL" id="MFB9104582.1"/>
    </source>
</evidence>
<evidence type="ECO:0000313" key="3">
    <source>
        <dbReference type="Proteomes" id="UP001589590"/>
    </source>
</evidence>
<keyword evidence="3" id="KW-1185">Reference proteome</keyword>
<dbReference type="PANTHER" id="PTHR14136">
    <property type="entry name" value="BTB_POZ DOMAIN-CONTAINING PROTEIN KCTD9"/>
    <property type="match status" value="1"/>
</dbReference>
<accession>A0ABV5GY80</accession>
<name>A0ABV5GY80_9FLAO</name>
<dbReference type="InterPro" id="IPR001646">
    <property type="entry name" value="5peptide_repeat"/>
</dbReference>
<evidence type="ECO:0000256" key="1">
    <source>
        <dbReference type="SAM" id="Phobius"/>
    </source>
</evidence>
<dbReference type="RefSeq" id="WP_290273782.1">
    <property type="nucleotide sequence ID" value="NZ_JAUFQP010000013.1"/>
</dbReference>
<feature type="transmembrane region" description="Helical" evidence="1">
    <location>
        <begin position="83"/>
        <end position="100"/>
    </location>
</feature>
<dbReference type="Pfam" id="PF00805">
    <property type="entry name" value="Pentapeptide"/>
    <property type="match status" value="1"/>
</dbReference>
<proteinExistence type="predicted"/>
<keyword evidence="1" id="KW-1133">Transmembrane helix</keyword>
<dbReference type="PANTHER" id="PTHR14136:SF17">
    <property type="entry name" value="BTB_POZ DOMAIN-CONTAINING PROTEIN KCTD9"/>
    <property type="match status" value="1"/>
</dbReference>
<dbReference type="Gene3D" id="2.160.20.80">
    <property type="entry name" value="E3 ubiquitin-protein ligase SopA"/>
    <property type="match status" value="1"/>
</dbReference>